<dbReference type="PANTHER" id="PTHR21164:SF0">
    <property type="entry name" value="CHORISMATE MUTASE AROH"/>
    <property type="match status" value="1"/>
</dbReference>
<dbReference type="OrthoDB" id="9802232at2"/>
<dbReference type="GO" id="GO:0009073">
    <property type="term" value="P:aromatic amino acid family biosynthetic process"/>
    <property type="evidence" value="ECO:0007669"/>
    <property type="project" value="UniProtKB-UniRule"/>
</dbReference>
<dbReference type="SUPFAM" id="SSF55298">
    <property type="entry name" value="YjgF-like"/>
    <property type="match status" value="1"/>
</dbReference>
<protein>
    <recommendedName>
        <fullName evidence="1 3">chorismate mutase</fullName>
        <ecNumber evidence="1 3">5.4.99.5</ecNumber>
    </recommendedName>
</protein>
<dbReference type="EMBL" id="RYZZ01000010">
    <property type="protein sequence ID" value="RUQ29310.1"/>
    <property type="molecule type" value="Genomic_DNA"/>
</dbReference>
<dbReference type="Gene3D" id="3.30.1330.40">
    <property type="entry name" value="RutC-like"/>
    <property type="match status" value="1"/>
</dbReference>
<dbReference type="InterPro" id="IPR035959">
    <property type="entry name" value="RutC-like_sf"/>
</dbReference>
<feature type="binding site" evidence="2">
    <location>
        <position position="89"/>
    </location>
    <ligand>
        <name>prephenate</name>
        <dbReference type="ChEBI" id="CHEBI:29934"/>
    </ligand>
</feature>
<evidence type="ECO:0000313" key="5">
    <source>
        <dbReference type="Proteomes" id="UP000267430"/>
    </source>
</evidence>
<feature type="binding site" evidence="2">
    <location>
        <position position="107"/>
    </location>
    <ligand>
        <name>prephenate</name>
        <dbReference type="ChEBI" id="CHEBI:29934"/>
    </ligand>
</feature>
<dbReference type="AlphaFoldDB" id="A0A433HLQ6"/>
<name>A0A433HLQ6_9BACI</name>
<dbReference type="GO" id="GO:0004106">
    <property type="term" value="F:chorismate mutase activity"/>
    <property type="evidence" value="ECO:0007669"/>
    <property type="project" value="UniProtKB-UniRule"/>
</dbReference>
<sequence length="122" mass="13717">MIRGIRGATTVEKNDERAIIDATEKLLSVMIAENEIDPDKVASVFISVTDDLSSAFPAKALRKFEGWMYVPVMCMKEIPVPSSLKFCIRIMLHLNTDTAQQDIQHAYLEKAIALRPDLQNHS</sequence>
<dbReference type="UniPathway" id="UPA00120">
    <property type="reaction ID" value="UER00203"/>
</dbReference>
<dbReference type="InterPro" id="IPR008243">
    <property type="entry name" value="Chorismate_mutase_AroH"/>
</dbReference>
<dbReference type="CDD" id="cd02185">
    <property type="entry name" value="AroH"/>
    <property type="match status" value="1"/>
</dbReference>
<dbReference type="NCBIfam" id="TIGR01796">
    <property type="entry name" value="CM_mono_aroH"/>
    <property type="match status" value="1"/>
</dbReference>
<accession>A0A433HLQ6</accession>
<reference evidence="4 5" key="1">
    <citation type="submission" date="2018-12" db="EMBL/GenBank/DDBJ databases">
        <title>Bacillus chawlae sp. nov., Bacillus glennii sp. nov., and Bacillus saganii sp. nov. Isolated from the Vehicle Assembly Building at Kennedy Space Center where the Viking Spacecraft were Assembled.</title>
        <authorList>
            <person name="Seuylemezian A."/>
            <person name="Vaishampayan P."/>
        </authorList>
    </citation>
    <scope>NUCLEOTIDE SEQUENCE [LARGE SCALE GENOMIC DNA]</scope>
    <source>
        <strain evidence="4 5">L5</strain>
    </source>
</reference>
<dbReference type="GO" id="GO:0008652">
    <property type="term" value="P:amino acid biosynthetic process"/>
    <property type="evidence" value="ECO:0007669"/>
    <property type="project" value="UniProtKB-UniRule"/>
</dbReference>
<dbReference type="PANTHER" id="PTHR21164">
    <property type="entry name" value="CHORISMATE MUTASE"/>
    <property type="match status" value="1"/>
</dbReference>
<evidence type="ECO:0000256" key="3">
    <source>
        <dbReference type="PROSITE-ProRule" id="PRU00514"/>
    </source>
</evidence>
<dbReference type="Pfam" id="PF07736">
    <property type="entry name" value="CM_1"/>
    <property type="match status" value="1"/>
</dbReference>
<organism evidence="4 5">
    <name type="scientific">Peribacillus cavernae</name>
    <dbReference type="NCBI Taxonomy" id="1674310"/>
    <lineage>
        <taxon>Bacteria</taxon>
        <taxon>Bacillati</taxon>
        <taxon>Bacillota</taxon>
        <taxon>Bacilli</taxon>
        <taxon>Bacillales</taxon>
        <taxon>Bacillaceae</taxon>
        <taxon>Peribacillus</taxon>
    </lineage>
</organism>
<dbReference type="Proteomes" id="UP000267430">
    <property type="component" value="Unassembled WGS sequence"/>
</dbReference>
<dbReference type="PROSITE" id="PS51167">
    <property type="entry name" value="CHORISMATE_MUT_1"/>
    <property type="match status" value="1"/>
</dbReference>
<evidence type="ECO:0000256" key="2">
    <source>
        <dbReference type="PIRSR" id="PIRSR005965-1"/>
    </source>
</evidence>
<gene>
    <name evidence="4" type="primary">aroH</name>
    <name evidence="4" type="ORF">ELQ35_10105</name>
</gene>
<keyword evidence="5" id="KW-1185">Reference proteome</keyword>
<dbReference type="GO" id="GO:0046417">
    <property type="term" value="P:chorismate metabolic process"/>
    <property type="evidence" value="ECO:0007669"/>
    <property type="project" value="TreeGrafter"/>
</dbReference>
<evidence type="ECO:0000256" key="1">
    <source>
        <dbReference type="NCBIfam" id="TIGR01796"/>
    </source>
</evidence>
<dbReference type="EC" id="5.4.99.5" evidence="1 3"/>
<comment type="catalytic activity">
    <reaction evidence="3">
        <text>chorismate = prephenate</text>
        <dbReference type="Rhea" id="RHEA:13897"/>
        <dbReference type="ChEBI" id="CHEBI:29748"/>
        <dbReference type="ChEBI" id="CHEBI:29934"/>
        <dbReference type="EC" id="5.4.99.5"/>
    </reaction>
</comment>
<keyword evidence="2 3" id="KW-0028">Amino-acid biosynthesis</keyword>
<keyword evidence="2 3" id="KW-0057">Aromatic amino acid biosynthesis</keyword>
<keyword evidence="3 4" id="KW-0413">Isomerase</keyword>
<feature type="binding site" evidence="2">
    <location>
        <position position="6"/>
    </location>
    <ligand>
        <name>prephenate</name>
        <dbReference type="ChEBI" id="CHEBI:29934"/>
    </ligand>
</feature>
<comment type="caution">
    <text evidence="4">The sequence shown here is derived from an EMBL/GenBank/DDBJ whole genome shotgun (WGS) entry which is preliminary data.</text>
</comment>
<evidence type="ECO:0000313" key="4">
    <source>
        <dbReference type="EMBL" id="RUQ29310.1"/>
    </source>
</evidence>
<dbReference type="PIRSF" id="PIRSF005965">
    <property type="entry name" value="Chor_mut_AroH"/>
    <property type="match status" value="1"/>
</dbReference>
<proteinExistence type="predicted"/>
<dbReference type="RefSeq" id="WP_126864723.1">
    <property type="nucleotide sequence ID" value="NZ_JAUSTX010000006.1"/>
</dbReference>